<dbReference type="Gene3D" id="3.40.50.300">
    <property type="entry name" value="P-loop containing nucleotide triphosphate hydrolases"/>
    <property type="match status" value="1"/>
</dbReference>
<evidence type="ECO:0000256" key="1">
    <source>
        <dbReference type="ARBA" id="ARBA00022679"/>
    </source>
</evidence>
<evidence type="ECO:0000313" key="8">
    <source>
        <dbReference type="EMBL" id="MCZ4282996.1"/>
    </source>
</evidence>
<dbReference type="CDD" id="cd01428">
    <property type="entry name" value="ADK"/>
    <property type="match status" value="1"/>
</dbReference>
<feature type="binding site" evidence="5">
    <location>
        <position position="176"/>
    </location>
    <ligand>
        <name>ATP</name>
        <dbReference type="ChEBI" id="CHEBI:30616"/>
    </ligand>
</feature>
<dbReference type="RefSeq" id="WP_269425132.1">
    <property type="nucleotide sequence ID" value="NZ_JAPWGY010000014.1"/>
</dbReference>
<dbReference type="Pfam" id="PF00406">
    <property type="entry name" value="ADK"/>
    <property type="match status" value="1"/>
</dbReference>
<comment type="function">
    <text evidence="5">Catalyzes the reversible transfer of the terminal phosphate group between ATP and AMP. Plays an important role in cellular energy homeostasis and in adenine nucleotide metabolism.</text>
</comment>
<dbReference type="SUPFAM" id="SSF52540">
    <property type="entry name" value="P-loop containing nucleoside triphosphate hydrolases"/>
    <property type="match status" value="1"/>
</dbReference>
<keyword evidence="9" id="KW-1185">Reference proteome</keyword>
<evidence type="ECO:0000256" key="7">
    <source>
        <dbReference type="RuleBase" id="RU003331"/>
    </source>
</evidence>
<comment type="catalytic activity">
    <reaction evidence="5 7">
        <text>AMP + ATP = 2 ADP</text>
        <dbReference type="Rhea" id="RHEA:12973"/>
        <dbReference type="ChEBI" id="CHEBI:30616"/>
        <dbReference type="ChEBI" id="CHEBI:456215"/>
        <dbReference type="ChEBI" id="CHEBI:456216"/>
        <dbReference type="EC" id="2.7.4.3"/>
    </reaction>
</comment>
<feature type="binding site" evidence="5">
    <location>
        <position position="92"/>
    </location>
    <ligand>
        <name>AMP</name>
        <dbReference type="ChEBI" id="CHEBI:456215"/>
    </ligand>
</feature>
<dbReference type="PANTHER" id="PTHR23359">
    <property type="entry name" value="NUCLEOTIDE KINASE"/>
    <property type="match status" value="1"/>
</dbReference>
<gene>
    <name evidence="5" type="primary">adk</name>
    <name evidence="8" type="ORF">O4H49_19590</name>
</gene>
<dbReference type="HAMAP" id="MF_00235">
    <property type="entry name" value="Adenylate_kinase_Adk"/>
    <property type="match status" value="1"/>
</dbReference>
<reference evidence="8" key="1">
    <citation type="submission" date="2022-12" db="EMBL/GenBank/DDBJ databases">
        <title>Bacterial isolates from different developmental stages of Nematostella vectensis.</title>
        <authorList>
            <person name="Fraune S."/>
        </authorList>
    </citation>
    <scope>NUCLEOTIDE SEQUENCE</scope>
    <source>
        <strain evidence="8">G21630-S1</strain>
    </source>
</reference>
<dbReference type="NCBIfam" id="TIGR01351">
    <property type="entry name" value="adk"/>
    <property type="match status" value="1"/>
</dbReference>
<feature type="binding site" evidence="5">
    <location>
        <begin position="85"/>
        <end position="88"/>
    </location>
    <ligand>
        <name>AMP</name>
        <dbReference type="ChEBI" id="CHEBI:456215"/>
    </ligand>
</feature>
<dbReference type="PROSITE" id="PS00113">
    <property type="entry name" value="ADENYLATE_KINASE"/>
    <property type="match status" value="1"/>
</dbReference>
<keyword evidence="2 5" id="KW-0545">Nucleotide biosynthesis</keyword>
<comment type="pathway">
    <text evidence="5">Purine metabolism; AMP biosynthesis via salvage pathway; AMP from ADP: step 1/1.</text>
</comment>
<dbReference type="NCBIfam" id="NF011105">
    <property type="entry name" value="PRK14532.1"/>
    <property type="match status" value="1"/>
</dbReference>
<dbReference type="InterPro" id="IPR033690">
    <property type="entry name" value="Adenylat_kinase_CS"/>
</dbReference>
<feature type="region of interest" description="NMP" evidence="5">
    <location>
        <begin position="30"/>
        <end position="59"/>
    </location>
</feature>
<dbReference type="Proteomes" id="UP001069802">
    <property type="component" value="Unassembled WGS sequence"/>
</dbReference>
<comment type="caution">
    <text evidence="8">The sequence shown here is derived from an EMBL/GenBank/DDBJ whole genome shotgun (WGS) entry which is preliminary data.</text>
</comment>
<feature type="binding site" evidence="5">
    <location>
        <position position="127"/>
    </location>
    <ligand>
        <name>ATP</name>
        <dbReference type="ChEBI" id="CHEBI:30616"/>
    </ligand>
</feature>
<feature type="binding site" evidence="5">
    <location>
        <position position="31"/>
    </location>
    <ligand>
        <name>AMP</name>
        <dbReference type="ChEBI" id="CHEBI:456215"/>
    </ligand>
</feature>
<dbReference type="InterPro" id="IPR027417">
    <property type="entry name" value="P-loop_NTPase"/>
</dbReference>
<comment type="caution">
    <text evidence="5">Lacks conserved residue(s) required for the propagation of feature annotation.</text>
</comment>
<dbReference type="InterPro" id="IPR006259">
    <property type="entry name" value="Adenyl_kin_sub"/>
</dbReference>
<comment type="similarity">
    <text evidence="5 6">Belongs to the adenylate kinase family.</text>
</comment>
<keyword evidence="4 5" id="KW-0418">Kinase</keyword>
<evidence type="ECO:0000256" key="5">
    <source>
        <dbReference type="HAMAP-Rule" id="MF_00235"/>
    </source>
</evidence>
<comment type="subunit">
    <text evidence="5 7">Monomer.</text>
</comment>
<dbReference type="NCBIfam" id="NF011101">
    <property type="entry name" value="PRK14528.1"/>
    <property type="match status" value="1"/>
</dbReference>
<feature type="binding site" evidence="5">
    <location>
        <position position="148"/>
    </location>
    <ligand>
        <name>AMP</name>
        <dbReference type="ChEBI" id="CHEBI:456215"/>
    </ligand>
</feature>
<dbReference type="InterPro" id="IPR000850">
    <property type="entry name" value="Adenylat/UMP-CMP_kin"/>
</dbReference>
<name>A0ABT4LPN6_9PROT</name>
<evidence type="ECO:0000256" key="3">
    <source>
        <dbReference type="ARBA" id="ARBA00022741"/>
    </source>
</evidence>
<keyword evidence="5" id="KW-0963">Cytoplasm</keyword>
<keyword evidence="3 5" id="KW-0547">Nucleotide-binding</keyword>
<protein>
    <recommendedName>
        <fullName evidence="5 7">Adenylate kinase</fullName>
        <shortName evidence="5">AK</shortName>
        <ecNumber evidence="5 7">2.7.4.3</ecNumber>
    </recommendedName>
    <alternativeName>
        <fullName evidence="5">ATP-AMP transphosphorylase</fullName>
    </alternativeName>
    <alternativeName>
        <fullName evidence="5">ATP:AMP phosphotransferase</fullName>
    </alternativeName>
    <alternativeName>
        <fullName evidence="5">Adenylate monophosphate kinase</fullName>
    </alternativeName>
</protein>
<dbReference type="EMBL" id="JAPWGY010000014">
    <property type="protein sequence ID" value="MCZ4282996.1"/>
    <property type="molecule type" value="Genomic_DNA"/>
</dbReference>
<accession>A0ABT4LPN6</accession>
<sequence>MNIILFGPPGAGKGTQAEILVEKHGIAQLSTGDMLRAAVAAGTELGQKAKSVMDAGQLVDDDLIIGIISDRIDEADCKNGFILDGFPRTVAQAEGLDKMLVEKGLKLDKIIEIVVDEKILFDRIETRAQATPEAQRRADDNAETLKKRLSVYHAQTAPVLPYYAAKGVLNKVDGMKSIDDVANQIADYLK</sequence>
<dbReference type="EC" id="2.7.4.3" evidence="5 7"/>
<proteinExistence type="inferred from homology"/>
<keyword evidence="1 5" id="KW-0808">Transferase</keyword>
<comment type="subcellular location">
    <subcellularLocation>
        <location evidence="5 7">Cytoplasm</location>
    </subcellularLocation>
</comment>
<feature type="binding site" evidence="5">
    <location>
        <position position="36"/>
    </location>
    <ligand>
        <name>AMP</name>
        <dbReference type="ChEBI" id="CHEBI:456215"/>
    </ligand>
</feature>
<dbReference type="NCBIfam" id="NF011100">
    <property type="entry name" value="PRK14527.1"/>
    <property type="match status" value="1"/>
</dbReference>
<evidence type="ECO:0000256" key="2">
    <source>
        <dbReference type="ARBA" id="ARBA00022727"/>
    </source>
</evidence>
<dbReference type="GO" id="GO:0004017">
    <property type="term" value="F:AMP kinase activity"/>
    <property type="evidence" value="ECO:0007669"/>
    <property type="project" value="UniProtKB-EC"/>
</dbReference>
<feature type="binding site" evidence="5">
    <location>
        <begin position="10"/>
        <end position="15"/>
    </location>
    <ligand>
        <name>ATP</name>
        <dbReference type="ChEBI" id="CHEBI:30616"/>
    </ligand>
</feature>
<dbReference type="NCBIfam" id="NF011104">
    <property type="entry name" value="PRK14531.1"/>
    <property type="match status" value="1"/>
</dbReference>
<evidence type="ECO:0000256" key="6">
    <source>
        <dbReference type="RuleBase" id="RU003330"/>
    </source>
</evidence>
<evidence type="ECO:0000313" key="9">
    <source>
        <dbReference type="Proteomes" id="UP001069802"/>
    </source>
</evidence>
<organism evidence="8 9">
    <name type="scientific">Kiloniella laminariae</name>
    <dbReference type="NCBI Taxonomy" id="454162"/>
    <lineage>
        <taxon>Bacteria</taxon>
        <taxon>Pseudomonadati</taxon>
        <taxon>Pseudomonadota</taxon>
        <taxon>Alphaproteobacteria</taxon>
        <taxon>Rhodospirillales</taxon>
        <taxon>Kiloniellaceae</taxon>
        <taxon>Kiloniella</taxon>
    </lineage>
</organism>
<dbReference type="NCBIfam" id="NF001381">
    <property type="entry name" value="PRK00279.1-3"/>
    <property type="match status" value="1"/>
</dbReference>
<feature type="binding site" evidence="5">
    <location>
        <begin position="57"/>
        <end position="59"/>
    </location>
    <ligand>
        <name>AMP</name>
        <dbReference type="ChEBI" id="CHEBI:456215"/>
    </ligand>
</feature>
<dbReference type="PRINTS" id="PR00094">
    <property type="entry name" value="ADENYLTKNASE"/>
</dbReference>
<feature type="binding site" evidence="5">
    <location>
        <position position="137"/>
    </location>
    <ligand>
        <name>AMP</name>
        <dbReference type="ChEBI" id="CHEBI:456215"/>
    </ligand>
</feature>
<keyword evidence="5 7" id="KW-0067">ATP-binding</keyword>
<comment type="domain">
    <text evidence="5">Consists of three domains, a large central CORE domain and two small peripheral domains, NMPbind and LID, which undergo movements during catalysis. The LID domain closes over the site of phosphoryl transfer upon ATP binding. Assembling and dissambling the active center during each catalytic cycle provides an effective means to prevent ATP hydrolysis.</text>
</comment>
<evidence type="ECO:0000256" key="4">
    <source>
        <dbReference type="ARBA" id="ARBA00022777"/>
    </source>
</evidence>